<keyword evidence="2" id="KW-1185">Reference proteome</keyword>
<proteinExistence type="predicted"/>
<comment type="caution">
    <text evidence="1">The sequence shown here is derived from an EMBL/GenBank/DDBJ whole genome shotgun (WGS) entry which is preliminary data.</text>
</comment>
<dbReference type="Gene3D" id="3.80.10.10">
    <property type="entry name" value="Ribonuclease Inhibitor"/>
    <property type="match status" value="1"/>
</dbReference>
<dbReference type="Proteomes" id="UP000789375">
    <property type="component" value="Unassembled WGS sequence"/>
</dbReference>
<accession>A0A9N8VIX3</accession>
<dbReference type="SUPFAM" id="SSF52047">
    <property type="entry name" value="RNI-like"/>
    <property type="match status" value="1"/>
</dbReference>
<dbReference type="AlphaFoldDB" id="A0A9N8VIX3"/>
<name>A0A9N8VIX3_FUNMO</name>
<dbReference type="EMBL" id="CAJVPP010000186">
    <property type="protein sequence ID" value="CAG8452637.1"/>
    <property type="molecule type" value="Genomic_DNA"/>
</dbReference>
<reference evidence="1" key="1">
    <citation type="submission" date="2021-06" db="EMBL/GenBank/DDBJ databases">
        <authorList>
            <person name="Kallberg Y."/>
            <person name="Tangrot J."/>
            <person name="Rosling A."/>
        </authorList>
    </citation>
    <scope>NUCLEOTIDE SEQUENCE</scope>
    <source>
        <strain evidence="1">87-6 pot B 2015</strain>
    </source>
</reference>
<sequence length="544" mass="63307">MPYCYCFDTLVKLLKSKPSNSSKNPTPSLPSGCMKRIFSHVDSKEELFSCLLVNKYWCKNVLPLLWSNPFKGLESSKDYFKLIRMYLACLDHNELNFLNSHLKHYNMSLSIPVKPLFDYTSFLEEFSYKRLELGVSFFLREWHNRDHNIDFKEEIIYYLSSSIYKLFISQAGNLRSFKIDQHFRRLDIPDILTSSRTQSIIILSNLTKFQIDCEKPISDNLNNFLGIMPKFCTRITSMEIKISTFEYKFNIIQSIGNIIKEQSCLEEFGITGHHCVEDLMPSLLSKTETLTIVKFENVHFTECSLSSLAKFKNLNYLKIWYCSGLGSTSCKILLSGEFPNLTRLQLGSDDQDLTLAFLDKIGNSLKQLGLNVITAETVHAILTCCEDLLDLQIVDSYYPWENPWLFKLFHGLKRLENLSISISQQQQHHYKKMIQRPRIDAYDLPDTLRYLKLECDLPIQQLKRFLNLHNEEATPQLSTLIINDSNFNYSHMELISEFVKKSGTLKVLGIGGQAKLSWRTLRELKILRDKYGLHLIPKKELCQY</sequence>
<dbReference type="InterPro" id="IPR032675">
    <property type="entry name" value="LRR_dom_sf"/>
</dbReference>
<evidence type="ECO:0000313" key="2">
    <source>
        <dbReference type="Proteomes" id="UP000789375"/>
    </source>
</evidence>
<evidence type="ECO:0000313" key="1">
    <source>
        <dbReference type="EMBL" id="CAG8452637.1"/>
    </source>
</evidence>
<organism evidence="1 2">
    <name type="scientific">Funneliformis mosseae</name>
    <name type="common">Endomycorrhizal fungus</name>
    <name type="synonym">Glomus mosseae</name>
    <dbReference type="NCBI Taxonomy" id="27381"/>
    <lineage>
        <taxon>Eukaryota</taxon>
        <taxon>Fungi</taxon>
        <taxon>Fungi incertae sedis</taxon>
        <taxon>Mucoromycota</taxon>
        <taxon>Glomeromycotina</taxon>
        <taxon>Glomeromycetes</taxon>
        <taxon>Glomerales</taxon>
        <taxon>Glomeraceae</taxon>
        <taxon>Funneliformis</taxon>
    </lineage>
</organism>
<gene>
    <name evidence="1" type="ORF">FMOSSE_LOCUS1606</name>
</gene>
<protein>
    <submittedName>
        <fullName evidence="1">4630_t:CDS:1</fullName>
    </submittedName>
</protein>